<keyword evidence="2" id="KW-0472">Membrane</keyword>
<feature type="compositionally biased region" description="Acidic residues" evidence="1">
    <location>
        <begin position="1630"/>
        <end position="1641"/>
    </location>
</feature>
<feature type="compositionally biased region" description="Low complexity" evidence="1">
    <location>
        <begin position="392"/>
        <end position="410"/>
    </location>
</feature>
<dbReference type="EMBL" id="MIGC01006172">
    <property type="protein sequence ID" value="PHJ16337.1"/>
    <property type="molecule type" value="Genomic_DNA"/>
</dbReference>
<feature type="compositionally biased region" description="Basic and acidic residues" evidence="1">
    <location>
        <begin position="2055"/>
        <end position="2079"/>
    </location>
</feature>
<keyword evidence="4" id="KW-1185">Reference proteome</keyword>
<dbReference type="GeneID" id="94433169"/>
<feature type="compositionally biased region" description="Low complexity" evidence="1">
    <location>
        <begin position="1261"/>
        <end position="1275"/>
    </location>
</feature>
<feature type="compositionally biased region" description="Basic and acidic residues" evidence="1">
    <location>
        <begin position="760"/>
        <end position="776"/>
    </location>
</feature>
<feature type="compositionally biased region" description="Acidic residues" evidence="1">
    <location>
        <begin position="1118"/>
        <end position="1130"/>
    </location>
</feature>
<feature type="compositionally biased region" description="Acidic residues" evidence="1">
    <location>
        <begin position="1519"/>
        <end position="1533"/>
    </location>
</feature>
<feature type="compositionally biased region" description="Basic and acidic residues" evidence="1">
    <location>
        <begin position="932"/>
        <end position="944"/>
    </location>
</feature>
<feature type="region of interest" description="Disordered" evidence="1">
    <location>
        <begin position="1882"/>
        <end position="1953"/>
    </location>
</feature>
<feature type="compositionally biased region" description="Basic and acidic residues" evidence="1">
    <location>
        <begin position="511"/>
        <end position="523"/>
    </location>
</feature>
<feature type="compositionally biased region" description="Polar residues" evidence="1">
    <location>
        <begin position="1774"/>
        <end position="1787"/>
    </location>
</feature>
<proteinExistence type="predicted"/>
<feature type="region of interest" description="Disordered" evidence="1">
    <location>
        <begin position="2198"/>
        <end position="2222"/>
    </location>
</feature>
<protein>
    <recommendedName>
        <fullName evidence="5">Transmembrane protein</fullName>
    </recommendedName>
</protein>
<feature type="compositionally biased region" description="Low complexity" evidence="1">
    <location>
        <begin position="288"/>
        <end position="322"/>
    </location>
</feature>
<dbReference type="Proteomes" id="UP000221165">
    <property type="component" value="Unassembled WGS sequence"/>
</dbReference>
<feature type="compositionally biased region" description="Basic residues" evidence="1">
    <location>
        <begin position="1644"/>
        <end position="1654"/>
    </location>
</feature>
<evidence type="ECO:0000313" key="4">
    <source>
        <dbReference type="Proteomes" id="UP000221165"/>
    </source>
</evidence>
<feature type="transmembrane region" description="Helical" evidence="2">
    <location>
        <begin position="2155"/>
        <end position="2176"/>
    </location>
</feature>
<feature type="compositionally biased region" description="Polar residues" evidence="1">
    <location>
        <begin position="45"/>
        <end position="54"/>
    </location>
</feature>
<feature type="compositionally biased region" description="Basic and acidic residues" evidence="1">
    <location>
        <begin position="1349"/>
        <end position="1364"/>
    </location>
</feature>
<feature type="compositionally biased region" description="Basic and acidic residues" evidence="1">
    <location>
        <begin position="1891"/>
        <end position="1904"/>
    </location>
</feature>
<feature type="compositionally biased region" description="Basic and acidic residues" evidence="1">
    <location>
        <begin position="862"/>
        <end position="880"/>
    </location>
</feature>
<feature type="compositionally biased region" description="Basic and acidic residues" evidence="1">
    <location>
        <begin position="1667"/>
        <end position="1681"/>
    </location>
</feature>
<reference evidence="3 4" key="1">
    <citation type="journal article" date="2017" name="Int. J. Parasitol.">
        <title>The genome of the protozoan parasite Cystoisospora suis and a reverse vaccinology approach to identify vaccine candidates.</title>
        <authorList>
            <person name="Palmieri N."/>
            <person name="Shrestha A."/>
            <person name="Ruttkowski B."/>
            <person name="Beck T."/>
            <person name="Vogl C."/>
            <person name="Tomley F."/>
            <person name="Blake D.P."/>
            <person name="Joachim A."/>
        </authorList>
    </citation>
    <scope>NUCLEOTIDE SEQUENCE [LARGE SCALE GENOMIC DNA]</scope>
    <source>
        <strain evidence="3 4">Wien I</strain>
    </source>
</reference>
<feature type="compositionally biased region" description="Low complexity" evidence="1">
    <location>
        <begin position="946"/>
        <end position="964"/>
    </location>
</feature>
<feature type="compositionally biased region" description="Basic and acidic residues" evidence="1">
    <location>
        <begin position="1055"/>
        <end position="1080"/>
    </location>
</feature>
<organism evidence="3 4">
    <name type="scientific">Cystoisospora suis</name>
    <dbReference type="NCBI Taxonomy" id="483139"/>
    <lineage>
        <taxon>Eukaryota</taxon>
        <taxon>Sar</taxon>
        <taxon>Alveolata</taxon>
        <taxon>Apicomplexa</taxon>
        <taxon>Conoidasida</taxon>
        <taxon>Coccidia</taxon>
        <taxon>Eucoccidiorida</taxon>
        <taxon>Eimeriorina</taxon>
        <taxon>Sarcocystidae</taxon>
        <taxon>Cystoisospora</taxon>
    </lineage>
</organism>
<feature type="compositionally biased region" description="Basic and acidic residues" evidence="1">
    <location>
        <begin position="737"/>
        <end position="752"/>
    </location>
</feature>
<feature type="region of interest" description="Disordered" evidence="1">
    <location>
        <begin position="1349"/>
        <end position="1803"/>
    </location>
</feature>
<feature type="compositionally biased region" description="Low complexity" evidence="1">
    <location>
        <begin position="423"/>
        <end position="452"/>
    </location>
</feature>
<feature type="compositionally biased region" description="Basic and acidic residues" evidence="1">
    <location>
        <begin position="2100"/>
        <end position="2116"/>
    </location>
</feature>
<feature type="region of interest" description="Disordered" evidence="1">
    <location>
        <begin position="45"/>
        <end position="1131"/>
    </location>
</feature>
<feature type="compositionally biased region" description="Basic and acidic residues" evidence="1">
    <location>
        <begin position="965"/>
        <end position="982"/>
    </location>
</feature>
<feature type="compositionally biased region" description="Polar residues" evidence="1">
    <location>
        <begin position="263"/>
        <end position="272"/>
    </location>
</feature>
<feature type="compositionally biased region" description="Low complexity" evidence="1">
    <location>
        <begin position="621"/>
        <end position="630"/>
    </location>
</feature>
<accession>A0A2C6KFM9</accession>
<feature type="compositionally biased region" description="Polar residues" evidence="1">
    <location>
        <begin position="1220"/>
        <end position="1241"/>
    </location>
</feature>
<dbReference type="VEuPathDB" id="ToxoDB:CSUI_009849"/>
<feature type="compositionally biased region" description="Basic and acidic residues" evidence="1">
    <location>
        <begin position="57"/>
        <end position="89"/>
    </location>
</feature>
<feature type="compositionally biased region" description="Low complexity" evidence="1">
    <location>
        <begin position="1565"/>
        <end position="1575"/>
    </location>
</feature>
<feature type="compositionally biased region" description="Polar residues" evidence="1">
    <location>
        <begin position="1449"/>
        <end position="1467"/>
    </location>
</feature>
<feature type="compositionally biased region" description="Low complexity" evidence="1">
    <location>
        <begin position="121"/>
        <end position="138"/>
    </location>
</feature>
<feature type="compositionally biased region" description="Basic and acidic residues" evidence="1">
    <location>
        <begin position="1192"/>
        <end position="1204"/>
    </location>
</feature>
<feature type="compositionally biased region" description="Polar residues" evidence="1">
    <location>
        <begin position="1682"/>
        <end position="1696"/>
    </location>
</feature>
<feature type="compositionally biased region" description="Basic and acidic residues" evidence="1">
    <location>
        <begin position="1091"/>
        <end position="1117"/>
    </location>
</feature>
<feature type="compositionally biased region" description="Polar residues" evidence="1">
    <location>
        <begin position="188"/>
        <end position="209"/>
    </location>
</feature>
<feature type="compositionally biased region" description="Low complexity" evidence="1">
    <location>
        <begin position="238"/>
        <end position="262"/>
    </location>
</feature>
<feature type="compositionally biased region" description="Low complexity" evidence="1">
    <location>
        <begin position="150"/>
        <end position="163"/>
    </location>
</feature>
<feature type="compositionally biased region" description="Low complexity" evidence="1">
    <location>
        <begin position="1433"/>
        <end position="1443"/>
    </location>
</feature>
<feature type="compositionally biased region" description="Low complexity" evidence="1">
    <location>
        <begin position="723"/>
        <end position="734"/>
    </location>
</feature>
<gene>
    <name evidence="3" type="ORF">CSUI_009849</name>
</gene>
<feature type="transmembrane region" description="Helical" evidence="2">
    <location>
        <begin position="1818"/>
        <end position="1840"/>
    </location>
</feature>
<feature type="compositionally biased region" description="Low complexity" evidence="1">
    <location>
        <begin position="570"/>
        <end position="590"/>
    </location>
</feature>
<feature type="compositionally biased region" description="Polar residues" evidence="1">
    <location>
        <begin position="1598"/>
        <end position="1608"/>
    </location>
</feature>
<feature type="compositionally biased region" description="Low complexity" evidence="1">
    <location>
        <begin position="1385"/>
        <end position="1401"/>
    </location>
</feature>
<feature type="compositionally biased region" description="Low complexity" evidence="1">
    <location>
        <begin position="1168"/>
        <end position="1186"/>
    </location>
</feature>
<evidence type="ECO:0008006" key="5">
    <source>
        <dbReference type="Google" id="ProtNLM"/>
    </source>
</evidence>
<feature type="compositionally biased region" description="Polar residues" evidence="1">
    <location>
        <begin position="164"/>
        <end position="174"/>
    </location>
</feature>
<evidence type="ECO:0000256" key="2">
    <source>
        <dbReference type="SAM" id="Phobius"/>
    </source>
</evidence>
<feature type="compositionally biased region" description="Basic and acidic residues" evidence="1">
    <location>
        <begin position="1490"/>
        <end position="1506"/>
    </location>
</feature>
<keyword evidence="2" id="KW-0812">Transmembrane</keyword>
<feature type="region of interest" description="Disordered" evidence="1">
    <location>
        <begin position="1983"/>
        <end position="2126"/>
    </location>
</feature>
<feature type="region of interest" description="Disordered" evidence="1">
    <location>
        <begin position="1161"/>
        <end position="1310"/>
    </location>
</feature>
<feature type="compositionally biased region" description="Basic and acidic residues" evidence="1">
    <location>
        <begin position="1928"/>
        <end position="1940"/>
    </location>
</feature>
<feature type="compositionally biased region" description="Basic and acidic residues" evidence="1">
    <location>
        <begin position="465"/>
        <end position="495"/>
    </location>
</feature>
<feature type="compositionally biased region" description="Basic and acidic residues" evidence="1">
    <location>
        <begin position="1006"/>
        <end position="1020"/>
    </location>
</feature>
<feature type="region of interest" description="Disordered" evidence="1">
    <location>
        <begin position="1"/>
        <end position="26"/>
    </location>
</feature>
<feature type="compositionally biased region" description="Basic and acidic residues" evidence="1">
    <location>
        <begin position="1246"/>
        <end position="1255"/>
    </location>
</feature>
<evidence type="ECO:0000256" key="1">
    <source>
        <dbReference type="SAM" id="MobiDB-lite"/>
    </source>
</evidence>
<feature type="compositionally biased region" description="Basic and acidic residues" evidence="1">
    <location>
        <begin position="790"/>
        <end position="810"/>
    </location>
</feature>
<feature type="compositionally biased region" description="Basic and acidic residues" evidence="1">
    <location>
        <begin position="1983"/>
        <end position="2024"/>
    </location>
</feature>
<name>A0A2C6KFM9_9APIC</name>
<feature type="compositionally biased region" description="Low complexity" evidence="1">
    <location>
        <begin position="1617"/>
        <end position="1628"/>
    </location>
</feature>
<comment type="caution">
    <text evidence="3">The sequence shown here is derived from an EMBL/GenBank/DDBJ whole genome shotgun (WGS) entry which is preliminary data.</text>
</comment>
<keyword evidence="2" id="KW-1133">Transmembrane helix</keyword>
<feature type="compositionally biased region" description="Basic and acidic residues" evidence="1">
    <location>
        <begin position="2031"/>
        <end position="2046"/>
    </location>
</feature>
<feature type="compositionally biased region" description="Pro residues" evidence="1">
    <location>
        <begin position="631"/>
        <end position="640"/>
    </location>
</feature>
<feature type="compositionally biased region" description="Polar residues" evidence="1">
    <location>
        <begin position="691"/>
        <end position="712"/>
    </location>
</feature>
<dbReference type="RefSeq" id="XP_067918066.1">
    <property type="nucleotide sequence ID" value="XM_068069958.1"/>
</dbReference>
<feature type="compositionally biased region" description="Low complexity" evidence="1">
    <location>
        <begin position="346"/>
        <end position="363"/>
    </location>
</feature>
<evidence type="ECO:0000313" key="3">
    <source>
        <dbReference type="EMBL" id="PHJ16337.1"/>
    </source>
</evidence>
<sequence>MDSSSLHGDIWRTTGREERSFSTRPFFPSSASFLSKSYEKNLIMTRTTTATSSLYPDGERPDLRHEIGGEGGEQGDRGGGRTSSHEETTSGRCSSFSSSRHRTSSRNILYREGTQAPQEDSSSSSSSSFTLLSSSVSSDMHHPVHLQFASQLRSSSSLYPSSSGATGRQTHTNSPSPPRVSGHKETATIPSSFNPYPSRKSATLSSSHTDFLPFTDGSAPERPLSSYRSPQENKEYFSSSSCINGPVSSSSSSFETSDLSCSQPRQPFSSLQEETRPDSLHLPSQKPRISSFLSSSRPSTISRHRAPSSSSSFATSSSLPRRGSYISPSIRNGRQGGGEEEERKASQAPSSSSSISNTHPVPSSRRRGGSIPSYLRPTVSSSLRSVARKAASLSPFPSSQDLSSSLSNSQANEERRERRRRTSSSSHCRQGSSSSSSPFSLSSSLRRPSNASCRGAKRAPSLSPCRKDRQENPDDRSKRTDGNRKRDSGLQEKGKSLQAKFSIGPSLSQQRRGDIRRRNGQEERGEEEEEEKNKKNNEESSISSLVKNHSAPMRELSQSEVKNRRQMTGLKKLPPLPRSSSLSMRSFQPPGDERSVSTAAGARGRRSGMIGKNHRRDGKSLRSSPSSSSCSPPPCSPPLPPRRRSHSIVSRETSSCSSHDEGVQEEEEDRGFVSSEEDHKKKGALQAVSPGLSSASTSHFRQQEETCANRSLNGKRRSLYPHSMISPKASISSSLYQEKKPKEQERNEERKAARQLSPESLKRREEERTRENRSDESPFTSPCLKIQRGGTEDLRIQVDRTHRQEGERGHPFSSVARRQSVNISRRRSSYESCAEQRGATGPHDHLHSHTSPTLQEEEEREEEKKKKELCRDFSGDDAGNRESCFSLSGQEREGEKASHLPHIFSSASKRASRRSDVHAGNASSRRGPSSWKHREEDVYGEKNRMRTTSASSSPSPSLRSQASLHRNDDKVCREKEREEKGSNFEVPWVLAASLEKRRSSSSSVQHKGEEREEKNKHEEVFLSAVHTPQGHFSHRRDGGLYGGRSSTAIDGRNLSQDERNGAADAQIDKENHEEQRRMMCRDTSYPENEEREEKSRRVVRRERDSVDVAVERKRRDFEEEEERREREEEEWLSRDPLFCVLEEENARRVRQLPVHALLNEEEEEEISHISSSSHPPLHFSSSPSSSNRHHTSHELSMRERREGEEEKEEELDVQRLPQHLHSSSVSRVAATMATTPRNPNLLQGGGERETERRTTQDSFNSSSSLPRTTRSTHTPGVSLLPRVTMAYHSPARGEEEETAEREEGGRDQSFCTLYPRLHASHQQAHPVVDLSSSFSSALEANVSETIVFEEERKKEKERKEEKIKKTARRHPAPLRGPSSRDTPLHHVSSSSSSSSYRSPHTPSSPRPSLHPSPSKGMARENLSSLDQEHGYHLSSSPSSSPLLRHGSISRRNSGIASSHSTSHLQAQQERERCGEEEEGDTERNVPVMASRERIEGAEERIEDIAQRRQRRRRSRDGEREEEEEEGEDNEEEQRQDVLTFPPRRTSSSSLMYSLEEKRNEEENLSSAPKKASSSSHLGGLLVPPSRLRSKTSLPKAPSKSSFSQNSYAKFSYEAHQIRLQQRLRQQNQTEEGEEEGEEEEGEAKKKKKTVKKKSSPLPRNFSLQSKANHERRDQLGAKEKLSSSPQLLQQETLSKRNNGRMLKCTYTSKSHQHKGRSPLSLPPPPPCRTLVSSPNQSEEIDEKEEGHVDYWENAKAARTQERKEEEEESDASLLFQSSSCSAQQRPSTSDKEEEEREGSSSENRREEVHGCLSFFTKMYLFLCCLLHLLPLLLSVLYRLLTSSYESLASQGGVYGVLISALREKKNVSLLLERRKKEIFKQDSDPVATQASERRGKEEEKKNMSKGEMTMKLTKRKSLMEEEEEERLYEDLKKNKKRTGEEGEEMSSDQRRSIDKRKEESFLFTRLRDRCTWMVAWICNKGKPSIDKQQRDKGKREDNERGLKRRSEDGDARKRKIEEEKEKKSGRVSSAFERERPSSELPPRRGEIEEEEEEEEKMKSRGERMGRERRSEEEIQERSNETSSAWRPSVKEGLRKKKKEEKRQMIGEEKGENRVRENEEEDEEKDTKKKGFFLSFFQGRKREESSPRSVSRKRHLLLVLGGCILLVFLGSNLYSTWIKNSIQEEEDEDFFYWRRRRREEEEEDHRDLQRQSTDALPDDFDFM</sequence>
<feature type="compositionally biased region" description="Polar residues" evidence="1">
    <location>
        <begin position="647"/>
        <end position="657"/>
    </location>
</feature>